<accession>A0A8J2P744</accession>
<feature type="compositionally biased region" description="Basic and acidic residues" evidence="1">
    <location>
        <begin position="1"/>
        <end position="36"/>
    </location>
</feature>
<organism evidence="2 3">
    <name type="scientific">Allacma fusca</name>
    <dbReference type="NCBI Taxonomy" id="39272"/>
    <lineage>
        <taxon>Eukaryota</taxon>
        <taxon>Metazoa</taxon>
        <taxon>Ecdysozoa</taxon>
        <taxon>Arthropoda</taxon>
        <taxon>Hexapoda</taxon>
        <taxon>Collembola</taxon>
        <taxon>Symphypleona</taxon>
        <taxon>Sminthuridae</taxon>
        <taxon>Allacma</taxon>
    </lineage>
</organism>
<reference evidence="2" key="1">
    <citation type="submission" date="2021-06" db="EMBL/GenBank/DDBJ databases">
        <authorList>
            <person name="Hodson N. C."/>
            <person name="Mongue J. A."/>
            <person name="Jaron S. K."/>
        </authorList>
    </citation>
    <scope>NUCLEOTIDE SEQUENCE</scope>
</reference>
<feature type="compositionally biased region" description="Basic and acidic residues" evidence="1">
    <location>
        <begin position="349"/>
        <end position="375"/>
    </location>
</feature>
<comment type="caution">
    <text evidence="2">The sequence shown here is derived from an EMBL/GenBank/DDBJ whole genome shotgun (WGS) entry which is preliminary data.</text>
</comment>
<keyword evidence="3" id="KW-1185">Reference proteome</keyword>
<feature type="region of interest" description="Disordered" evidence="1">
    <location>
        <begin position="335"/>
        <end position="375"/>
    </location>
</feature>
<protein>
    <submittedName>
        <fullName evidence="2">Uncharacterized protein</fullName>
    </submittedName>
</protein>
<evidence type="ECO:0000313" key="2">
    <source>
        <dbReference type="EMBL" id="CAG7817166.1"/>
    </source>
</evidence>
<dbReference type="Proteomes" id="UP000708208">
    <property type="component" value="Unassembled WGS sequence"/>
</dbReference>
<feature type="compositionally biased region" description="Basic and acidic residues" evidence="1">
    <location>
        <begin position="192"/>
        <end position="212"/>
    </location>
</feature>
<name>A0A8J2P744_9HEXA</name>
<evidence type="ECO:0000256" key="1">
    <source>
        <dbReference type="SAM" id="MobiDB-lite"/>
    </source>
</evidence>
<proteinExistence type="predicted"/>
<gene>
    <name evidence="2" type="ORF">AFUS01_LOCUS27746</name>
</gene>
<dbReference type="EMBL" id="CAJVCH010387200">
    <property type="protein sequence ID" value="CAG7817166.1"/>
    <property type="molecule type" value="Genomic_DNA"/>
</dbReference>
<feature type="compositionally biased region" description="Polar residues" evidence="1">
    <location>
        <begin position="119"/>
        <end position="150"/>
    </location>
</feature>
<feature type="compositionally biased region" description="Low complexity" evidence="1">
    <location>
        <begin position="176"/>
        <end position="188"/>
    </location>
</feature>
<feature type="compositionally biased region" description="Low complexity" evidence="1">
    <location>
        <begin position="337"/>
        <end position="348"/>
    </location>
</feature>
<dbReference type="OrthoDB" id="10681855at2759"/>
<evidence type="ECO:0000313" key="3">
    <source>
        <dbReference type="Proteomes" id="UP000708208"/>
    </source>
</evidence>
<feature type="region of interest" description="Disordered" evidence="1">
    <location>
        <begin position="1"/>
        <end position="37"/>
    </location>
</feature>
<dbReference type="AlphaFoldDB" id="A0A8J2P744"/>
<feature type="region of interest" description="Disordered" evidence="1">
    <location>
        <begin position="112"/>
        <end position="244"/>
    </location>
</feature>
<sequence length="375" mass="41656">MEEQEGHQEKTEAPSEKSSEKITLDEDHPIYFDKHGRPLFGTSRPSAFAYGHPWPPTPTDVGKKRVLRPQRAASANCPEVHCPQNSSDIELALYWDRSPKWNFNLPKYVTCPVHGPVPTQKSSPTRSESSASNKNSNPQKYPTESGTDQIRPNGKANSPKIYNHYPTMSYHQEGPSPSIEESSAAKAESFGDESHNRFKRSSEESSVVKEGNDTGSKVALGEDGNGRGSATVKCSSMSKPPVIVSRNEGTSEKTVQVNDKDLKGFMSTTTYFCPLHGTYLNGVKRRNNPKFRTVVLKKDTGIQADLLIPTTNRYRESRKSKEIGVWRKPTNLKAGKKIYSGSGASGSSKNKDEDLSEYRENYKNPKKVAESKKVK</sequence>